<gene>
    <name evidence="1" type="ORF">LCGC14_1471160</name>
</gene>
<sequence>MIDKANACQETFKRLLKTCAIDVSIKGRKKAEPSKLKRKRQMTGYNCFTRNLYDAEKNTANKEKRPPMTYSQLLKMKTWGTLSDKNKATWNDLAKQGCPITPIE</sequence>
<evidence type="ECO:0000313" key="1">
    <source>
        <dbReference type="EMBL" id="KKM67426.1"/>
    </source>
</evidence>
<dbReference type="AlphaFoldDB" id="A0A0F9JYA3"/>
<proteinExistence type="predicted"/>
<comment type="caution">
    <text evidence="1">The sequence shown here is derived from an EMBL/GenBank/DDBJ whole genome shotgun (WGS) entry which is preliminary data.</text>
</comment>
<dbReference type="InterPro" id="IPR036910">
    <property type="entry name" value="HMG_box_dom_sf"/>
</dbReference>
<accession>A0A0F9JYA3</accession>
<reference evidence="1" key="1">
    <citation type="journal article" date="2015" name="Nature">
        <title>Complex archaea that bridge the gap between prokaryotes and eukaryotes.</title>
        <authorList>
            <person name="Spang A."/>
            <person name="Saw J.H."/>
            <person name="Jorgensen S.L."/>
            <person name="Zaremba-Niedzwiedzka K."/>
            <person name="Martijn J."/>
            <person name="Lind A.E."/>
            <person name="van Eijk R."/>
            <person name="Schleper C."/>
            <person name="Guy L."/>
            <person name="Ettema T.J."/>
        </authorList>
    </citation>
    <scope>NUCLEOTIDE SEQUENCE</scope>
</reference>
<dbReference type="EMBL" id="LAZR01010350">
    <property type="protein sequence ID" value="KKM67426.1"/>
    <property type="molecule type" value="Genomic_DNA"/>
</dbReference>
<dbReference type="SUPFAM" id="SSF47095">
    <property type="entry name" value="HMG-box"/>
    <property type="match status" value="1"/>
</dbReference>
<protein>
    <submittedName>
        <fullName evidence="1">Uncharacterized protein</fullName>
    </submittedName>
</protein>
<name>A0A0F9JYA3_9ZZZZ</name>
<organism evidence="1">
    <name type="scientific">marine sediment metagenome</name>
    <dbReference type="NCBI Taxonomy" id="412755"/>
    <lineage>
        <taxon>unclassified sequences</taxon>
        <taxon>metagenomes</taxon>
        <taxon>ecological metagenomes</taxon>
    </lineage>
</organism>
<dbReference type="Gene3D" id="1.10.30.10">
    <property type="entry name" value="High mobility group box domain"/>
    <property type="match status" value="1"/>
</dbReference>